<feature type="region of interest" description="Disordered" evidence="1">
    <location>
        <begin position="2409"/>
        <end position="2441"/>
    </location>
</feature>
<feature type="region of interest" description="Disordered" evidence="1">
    <location>
        <begin position="2054"/>
        <end position="2142"/>
    </location>
</feature>
<dbReference type="Proteomes" id="UP000187455">
    <property type="component" value="Unassembled WGS sequence"/>
</dbReference>
<feature type="compositionally biased region" description="Polar residues" evidence="1">
    <location>
        <begin position="2130"/>
        <end position="2142"/>
    </location>
</feature>
<dbReference type="InterPro" id="IPR004875">
    <property type="entry name" value="DDE_SF_endonuclease_dom"/>
</dbReference>
<sequence length="3110" mass="351060">MNPSGSHYPELDLDKDGSHKNKINRYGDVSGNDSKRDLENKNLRSDYSFPPSNNIDLDSARSLKKSSLYKSNDQKIPNFSSSDHYHNVLKISSFREPVDSSSSIKKSVSAYQNASISSNGLNSYNPGSSFSHGDSIQNFKDIQFENPRLETLSPNPPTDSTYHIKSDIHSKDLINKHCTDFCTQKNKIGSSTNQLSKGSVAVEAPPEKFPSGTQTPSNEKLGFWNSGVTYVKFDSSIQGVPISLNTKNQSRKTPDLSSNRMEHTDSQSSKNSLPAHFSIKINTSILAKDSAKNLNNPENKLSDSLPSTIGDQFSNPLKPNEKLDTFTLHKHVNSSNDQSFSHPESALPHNSTSQKAENNTENSAECQNSISNPILIIEDDDQNNEDLNKVNPHFSLEPQQKSLLNYFNSTSDPINKKKPQKFTPLPPPHQSYAPRFNSAPYAEQQNFNNFNMPSNRYNSNKCNPDPDSIPPMALPKSSVEINKDSIVHSHENAIREYNLQKQQTHKIGLQKQYQIRPQIQNQILNNRINPQEILSGYIQNQMQNFQNQDIAIHQNAQNYQQQAQALHQTQQYYVPQIQPNISNQMRNAQHQFQKDSNFQNLQKLPQHQMLNQKSAQILTKQQKPPQKILQQQQAANWVNQNAVDYKKTDRFQKKIPQKQAQNQQSYQALSDQNTFQTQQQEKHSTNLTVQQQQELHFQEFQKLQLSQKIGQDPNPIQVGLIRQLQMHLQKFRTLKNLHDQHQQLIKTHQQRHLSQGENLHEKYQEFQSNSIIQQKGSQTQSTAQRPIGIQPEHTTDHQIFQTKTTPQLQLQPNNQQRTSSLPLKNHYPPPALNPLQIIEPQQVISQSHPLKQPNFRQEAVLSQNINELEKIKKSSIDQNSSRTDQMMSNAQYLHIDRSSESKNQNDLNHLQKRPILAGKNNDGNLCLERLKINNLEHKKDSFESIDSTQDLNLLKYVQRPGIEHNISKSLLQNQNNNGEQTRGSNSTKPVGHTHPSSPDKKFSVSGVKDFGNITNNNLEQKKSDILNKKTILISNSNSLKNEPSKFLHNSVEPISYSLKTQVVDAKNASSIGIINSHSINSINTQALDSNPKKSLTSVQKQDFINGDPRGFSKKNTGYSSTVDRNSIVFQFANSLPHQQIHVSNSVARSSTPPMTTVNSTNSLTPKEFSQKNQNIRSVIRNPTVSSTKIVDFTKPFPSESPQTHHYSSSVAKNPVILTEKIGNSNQSQILQTPQKLQNPITVTKNSTATVRKIDDTYLPLCPDSSLMHHNSNLLFGNSISSVAKTEELNSSEFLETSPEYYGCKPETKVIIGSNPDVEGANLDSLHNIPHYHHNINHITKIPIELTAKADLNDPSPLPPTEISQIIHKSDTLTRSPNGPTSKVYSTDSSKVLEPPQKNRGSESATLIQNAFNKRVDVTNSSQYSETLQNPQYASFELIQKIPNTSHQKKVKNPSPPSSNSIKHTSCGLQEKLSINKEIPFSTQEDPTISIAPEIKLSRSSGGLFSGNINSILPEKNHLSHEMLPIPDTTTSIQGVNIKSITKNIDANEEINSKLTRPKNHSSENSSVVKTKPIIDASIIEPNSNPSITKDPLNLSISESIVTHQNRYTSNILDSSNSIISNIYKDVLESIQHPEIAPPNDQLQKESIFSSGEIVKNVSSKDTIVESRKSKKNSRPMCISKNHPSKNRSGIKKPASPNKSSIEFSHSTSGFSVDISQENSEKPINIGSVLSLSKSNDEIDVVSVSPVLKTTGLSHELKFSATNLISESNNIISADPLKPSKSVLEFQNSGRSPNKKRTISPTPESMPKNKKIPSSGEFGPNPEISKTGDTLPRFDIASFKDSLMNIKNISHSTSPPKVNLLGAEFQTRTPAKKYGKAFRDGNKLEPSSKTSKNHPSINGNTLQKTIEFSSSNPPNFLNGFSNTQTSFSLNHLNSPSLQGSLEKINSDLSATNALRKLPEPNNDSRHTVGKPTIKNLFGPSSKNFKFDLNSTDERSLPNFSRINNNFEPINRFSSTSTINPTNKNGKSFALNQTEIKNITKISNNTSKLIPQKIQKSEFNGNANPVPVKNSINHSQKTNNTLSINPSEVSHSRPDSALLENVSDPLQKQPNPKPQQHHIYSSKKNSDLPQKENFNSQQDKSNNFNKCSDVQIERDLNTSQKIIVKPTSQTKPSTCTVFREDIISVSPVSKGLSEATEVKNNSFQGTELPKKVLAELNSESSKKQSPLEFINLSSKEKDITNNPNIYNSKLKRVNDGVEKRSFEPRNEKNSKRRKFNKNKLSKIEFSGTKRPFITYELIYACSVYSEHFPGSVKKEMYKFILNYYDPYLSKVSIRRLRQLELSPEKINEIVSELHNKYDDPKLKILESILINWVNERIFEYKKLKLENPGLPSKNSDIGSSFNADEINLISDNSDDSQSDSDKDQEGQNLESEENIFRRNNKRKKARSGMHALIDPSMEWMEKSLRRMLVRFFNIGKKPDLGSKRKFRDFIVYFQTVHNISIWKMCKLYNTEYKDNVVYVEDLPASECPIREEIKKEDPRIIFSVQETGLLYRMHENPQHAISQMSPAANYNERMVGILCSNSTGSKKMPMWVVGNKILKDGSNFIGHNGAKVNYRFNFKSQVTPSIFIEWLRWFDNSMGQYLSNIYSKKGSGEEVTNQDTSATKKRVKLILSENSVHFFGFVNFLKHTKIIVIPEGDNSWLLPFDNGISQLFRICYRARVISIIVHLSTRKRGAKKNTNDCDPSLRPDAFLSAKGLDLAVGVVNYKSLNSNLMNRLRYDLNMATVSLEVSILAMTFSWDKDVPESYILGCFNEMQINDKYCDEELRYIIIRNNQVMKNSVRSLRSGFKKIKATQVEHFFKDTYSRIEQDVYYNQSAFIKYDLIMKEGSPNNILGRINHKNLDLKRVGENEGPKVTTFTEPNITPVSSKSPEKIQKGSGEPQPEITVIEILDDSDEEAITGSNLPLSTSNSMSKPNSDITHLDREFNSILLDKPVNNVELDEISNSSELKDPNMCEMRTNPPNKKISNPQNLSKKQAAALKRSRKLESKARKAENAKKMRTLEYYQRLSKTPMDSQIIVEFENGELYFYDFNKDQDLCRDEFYPLVTDFPMGF</sequence>
<feature type="compositionally biased region" description="Low complexity" evidence="1">
    <location>
        <begin position="657"/>
        <end position="667"/>
    </location>
</feature>
<comment type="caution">
    <text evidence="3">The sequence shown here is derived from an EMBL/GenBank/DDBJ whole genome shotgun (WGS) entry which is preliminary data.</text>
</comment>
<dbReference type="STRING" id="133383.A0A1R0H9B8"/>
<proteinExistence type="predicted"/>
<feature type="compositionally biased region" description="Low complexity" evidence="1">
    <location>
        <begin position="802"/>
        <end position="816"/>
    </location>
</feature>
<feature type="compositionally biased region" description="Polar residues" evidence="1">
    <location>
        <begin position="971"/>
        <end position="988"/>
    </location>
</feature>
<feature type="region of interest" description="Disordered" evidence="1">
    <location>
        <begin position="1659"/>
        <end position="1703"/>
    </location>
</feature>
<reference evidence="3 4" key="1">
    <citation type="journal article" date="2016" name="Mol. Biol. Evol.">
        <title>Genome-Wide Survey of Gut Fungi (Harpellales) Reveals the First Horizontally Transferred Ubiquitin Gene from a Mosquito Host.</title>
        <authorList>
            <person name="Wang Y."/>
            <person name="White M.M."/>
            <person name="Kvist S."/>
            <person name="Moncalvo J.M."/>
        </authorList>
    </citation>
    <scope>NUCLEOTIDE SEQUENCE [LARGE SCALE GENOMIC DNA]</scope>
    <source>
        <strain evidence="3 4">ALG-7-W6</strain>
    </source>
</reference>
<feature type="compositionally biased region" description="Polar residues" evidence="1">
    <location>
        <begin position="1372"/>
        <end position="1389"/>
    </location>
</feature>
<feature type="compositionally biased region" description="Polar residues" evidence="1">
    <location>
        <begin position="2917"/>
        <end position="2926"/>
    </location>
</feature>
<feature type="region of interest" description="Disordered" evidence="1">
    <location>
        <begin position="971"/>
        <end position="1004"/>
    </location>
</feature>
<feature type="region of interest" description="Disordered" evidence="1">
    <location>
        <begin position="244"/>
        <end position="272"/>
    </location>
</feature>
<feature type="domain" description="DDE-1" evidence="2">
    <location>
        <begin position="2570"/>
        <end position="2809"/>
    </location>
</feature>
<protein>
    <recommendedName>
        <fullName evidence="2">DDE-1 domain-containing protein</fullName>
    </recommendedName>
</protein>
<feature type="region of interest" description="Disordered" evidence="1">
    <location>
        <begin position="2917"/>
        <end position="2938"/>
    </location>
</feature>
<feature type="region of interest" description="Disordered" evidence="1">
    <location>
        <begin position="1"/>
        <end position="60"/>
    </location>
</feature>
<feature type="compositionally biased region" description="Basic and acidic residues" evidence="1">
    <location>
        <begin position="9"/>
        <end position="19"/>
    </location>
</feature>
<dbReference type="OrthoDB" id="125347at2759"/>
<name>A0A1R0H9B8_9FUNG</name>
<gene>
    <name evidence="3" type="ORF">AYI68_g113</name>
</gene>
<feature type="compositionally biased region" description="Basic and acidic residues" evidence="1">
    <location>
        <begin position="33"/>
        <end position="44"/>
    </location>
</feature>
<organism evidence="3 4">
    <name type="scientific">Smittium mucronatum</name>
    <dbReference type="NCBI Taxonomy" id="133383"/>
    <lineage>
        <taxon>Eukaryota</taxon>
        <taxon>Fungi</taxon>
        <taxon>Fungi incertae sedis</taxon>
        <taxon>Zoopagomycota</taxon>
        <taxon>Kickxellomycotina</taxon>
        <taxon>Harpellomycetes</taxon>
        <taxon>Harpellales</taxon>
        <taxon>Legeriomycetaceae</taxon>
        <taxon>Smittium</taxon>
    </lineage>
</organism>
<feature type="compositionally biased region" description="Polar residues" evidence="1">
    <location>
        <begin position="1145"/>
        <end position="1164"/>
    </location>
</feature>
<dbReference type="EMBL" id="LSSL01000031">
    <property type="protein sequence ID" value="OLY85694.1"/>
    <property type="molecule type" value="Genomic_DNA"/>
</dbReference>
<feature type="region of interest" description="Disordered" evidence="1">
    <location>
        <begin position="651"/>
        <end position="683"/>
    </location>
</feature>
<evidence type="ECO:0000313" key="3">
    <source>
        <dbReference type="EMBL" id="OLY85694.1"/>
    </source>
</evidence>
<evidence type="ECO:0000259" key="2">
    <source>
        <dbReference type="Pfam" id="PF03184"/>
    </source>
</evidence>
<feature type="compositionally biased region" description="Polar residues" evidence="1">
    <location>
        <begin position="2068"/>
        <end position="2087"/>
    </location>
</feature>
<feature type="region of interest" description="Disordered" evidence="1">
    <location>
        <begin position="333"/>
        <end position="365"/>
    </location>
</feature>
<feature type="region of interest" description="Disordered" evidence="1">
    <location>
        <begin position="1145"/>
        <end position="1170"/>
    </location>
</feature>
<accession>A0A1R0H9B8</accession>
<feature type="compositionally biased region" description="Polar residues" evidence="1">
    <location>
        <begin position="1884"/>
        <end position="1899"/>
    </location>
</feature>
<dbReference type="Pfam" id="PF03184">
    <property type="entry name" value="DDE_1"/>
    <property type="match status" value="1"/>
</dbReference>
<evidence type="ECO:0000313" key="4">
    <source>
        <dbReference type="Proteomes" id="UP000187455"/>
    </source>
</evidence>
<feature type="region of interest" description="Disordered" evidence="1">
    <location>
        <begin position="1783"/>
        <end position="1829"/>
    </location>
</feature>
<evidence type="ECO:0000256" key="1">
    <source>
        <dbReference type="SAM" id="MobiDB-lite"/>
    </source>
</evidence>
<feature type="region of interest" description="Disordered" evidence="1">
    <location>
        <begin position="1444"/>
        <end position="1463"/>
    </location>
</feature>
<dbReference type="InterPro" id="IPR018247">
    <property type="entry name" value="EF_Hand_1_Ca_BS"/>
</dbReference>
<keyword evidence="4" id="KW-1185">Reference proteome</keyword>
<feature type="region of interest" description="Disordered" evidence="1">
    <location>
        <begin position="802"/>
        <end position="823"/>
    </location>
</feature>
<dbReference type="PROSITE" id="PS00018">
    <property type="entry name" value="EF_HAND_1"/>
    <property type="match status" value="1"/>
</dbReference>
<feature type="compositionally biased region" description="Polar residues" evidence="1">
    <location>
        <begin position="668"/>
        <end position="683"/>
    </location>
</feature>
<dbReference type="GO" id="GO:0003676">
    <property type="term" value="F:nucleic acid binding"/>
    <property type="evidence" value="ECO:0007669"/>
    <property type="project" value="InterPro"/>
</dbReference>
<feature type="region of interest" description="Disordered" evidence="1">
    <location>
        <begin position="1366"/>
        <end position="1403"/>
    </location>
</feature>
<feature type="region of interest" description="Disordered" evidence="1">
    <location>
        <begin position="1874"/>
        <end position="1899"/>
    </location>
</feature>